<evidence type="ECO:0000256" key="1">
    <source>
        <dbReference type="ARBA" id="ARBA00022729"/>
    </source>
</evidence>
<evidence type="ECO:0000313" key="3">
    <source>
        <dbReference type="EMBL" id="OBY62513.1"/>
    </source>
</evidence>
<dbReference type="EMBL" id="LSFM01000023">
    <property type="protein sequence ID" value="OBY62513.1"/>
    <property type="molecule type" value="Genomic_DNA"/>
</dbReference>
<dbReference type="SUPFAM" id="SSF51004">
    <property type="entry name" value="C-terminal (heme d1) domain of cytochrome cd1-nitrite reductase"/>
    <property type="match status" value="1"/>
</dbReference>
<dbReference type="InterPro" id="IPR011048">
    <property type="entry name" value="Haem_d1_sf"/>
</dbReference>
<organism evidence="3 4">
    <name type="scientific">Polaribacter vadi</name>
    <dbReference type="NCBI Taxonomy" id="1774273"/>
    <lineage>
        <taxon>Bacteria</taxon>
        <taxon>Pseudomonadati</taxon>
        <taxon>Bacteroidota</taxon>
        <taxon>Flavobacteriia</taxon>
        <taxon>Flavobacteriales</taxon>
        <taxon>Flavobacteriaceae</taxon>
    </lineage>
</organism>
<keyword evidence="1 2" id="KW-0732">Signal</keyword>
<accession>A0A1B8TS39</accession>
<evidence type="ECO:0000256" key="2">
    <source>
        <dbReference type="SAM" id="SignalP"/>
    </source>
</evidence>
<name>A0A1B8TS39_9FLAO</name>
<dbReference type="InterPro" id="IPR026444">
    <property type="entry name" value="Secre_tail"/>
</dbReference>
<dbReference type="STRING" id="1774273.LPB03_10120"/>
<sequence length="274" mass="29858">MKQKLLFLTLLLVASVATTNAQTKVWDFGGDPNYTSAAQIAMWPIVAYNAAEGETVKKDNLFLVGDSEGNKFGKIENSGGKTWDAGTADEYTAVNRFKFDGGSNPDENNLNPTHSHLYFNVSGPVTIKIWYRSGGSDKRELYVSDETNVIASVSKESDDAPYILTAEYTGSGEKISIYDSNSFNLYKIEVTGAGADVLAVDKASLVTTNINANGQRIFVTNVDAETEINIFSITGALVKQIKTNSNTDFTMKPGLWIARIKTSKGEKSIKLVTY</sequence>
<reference evidence="4" key="1">
    <citation type="submission" date="2016-02" db="EMBL/GenBank/DDBJ databases">
        <authorList>
            <person name="Shin S.-K."/>
            <person name="Yi H."/>
            <person name="Kim E."/>
        </authorList>
    </citation>
    <scope>NUCLEOTIDE SEQUENCE [LARGE SCALE GENOMIC DNA]</scope>
    <source>
        <strain evidence="4">LPB0003</strain>
    </source>
</reference>
<dbReference type="KEGG" id="pob:LPB03_10120"/>
<dbReference type="OrthoDB" id="1425128at2"/>
<dbReference type="NCBIfam" id="TIGR04183">
    <property type="entry name" value="Por_Secre_tail"/>
    <property type="match status" value="1"/>
</dbReference>
<gene>
    <name evidence="3" type="ORF">LPB3_10130</name>
</gene>
<evidence type="ECO:0000313" key="4">
    <source>
        <dbReference type="Proteomes" id="UP000092584"/>
    </source>
</evidence>
<protein>
    <recommendedName>
        <fullName evidence="5">Secretion system C-terminal sorting domain-containing protein</fullName>
    </recommendedName>
</protein>
<feature type="signal peptide" evidence="2">
    <location>
        <begin position="1"/>
        <end position="21"/>
    </location>
</feature>
<dbReference type="AlphaFoldDB" id="A0A1B8TS39"/>
<evidence type="ECO:0008006" key="5">
    <source>
        <dbReference type="Google" id="ProtNLM"/>
    </source>
</evidence>
<feature type="chain" id="PRO_5008615540" description="Secretion system C-terminal sorting domain-containing protein" evidence="2">
    <location>
        <begin position="22"/>
        <end position="274"/>
    </location>
</feature>
<comment type="caution">
    <text evidence="3">The sequence shown here is derived from an EMBL/GenBank/DDBJ whole genome shotgun (WGS) entry which is preliminary data.</text>
</comment>
<proteinExistence type="predicted"/>
<dbReference type="RefSeq" id="WP_065319499.1">
    <property type="nucleotide sequence ID" value="NZ_CAXBLX010000001.1"/>
</dbReference>
<dbReference type="Proteomes" id="UP000092584">
    <property type="component" value="Unassembled WGS sequence"/>
</dbReference>
<keyword evidence="4" id="KW-1185">Reference proteome</keyword>